<keyword evidence="3" id="KW-1185">Reference proteome</keyword>
<dbReference type="RefSeq" id="WP_126323172.1">
    <property type="nucleotide sequence ID" value="NZ_AP018005.1"/>
</dbReference>
<organism evidence="2 3">
    <name type="scientific">Candidatus Rickettsiella viridis</name>
    <dbReference type="NCBI Taxonomy" id="676208"/>
    <lineage>
        <taxon>Bacteria</taxon>
        <taxon>Pseudomonadati</taxon>
        <taxon>Pseudomonadota</taxon>
        <taxon>Gammaproteobacteria</taxon>
        <taxon>Legionellales</taxon>
        <taxon>Coxiellaceae</taxon>
        <taxon>Rickettsiella</taxon>
    </lineage>
</organism>
<proteinExistence type="predicted"/>
<name>A0A2Z5UW04_9COXI</name>
<keyword evidence="2" id="KW-0808">Transferase</keyword>
<evidence type="ECO:0000313" key="3">
    <source>
        <dbReference type="Proteomes" id="UP000282483"/>
    </source>
</evidence>
<evidence type="ECO:0000313" key="2">
    <source>
        <dbReference type="EMBL" id="BBB15634.1"/>
    </source>
</evidence>
<dbReference type="GO" id="GO:0008757">
    <property type="term" value="F:S-adenosylmethionine-dependent methyltransferase activity"/>
    <property type="evidence" value="ECO:0007669"/>
    <property type="project" value="InterPro"/>
</dbReference>
<accession>A0A2Z5UW04</accession>
<protein>
    <submittedName>
        <fullName evidence="2">Generic methyl-transferase</fullName>
    </submittedName>
</protein>
<dbReference type="KEGG" id="rvi:RVIR1_11720"/>
<dbReference type="Pfam" id="PF08241">
    <property type="entry name" value="Methyltransf_11"/>
    <property type="match status" value="1"/>
</dbReference>
<dbReference type="Gene3D" id="3.40.50.150">
    <property type="entry name" value="Vaccinia Virus protein VP39"/>
    <property type="match status" value="1"/>
</dbReference>
<reference evidence="2 3" key="1">
    <citation type="submission" date="2017-03" db="EMBL/GenBank/DDBJ databases">
        <title>The genome sequence of Candidatus Rickettsiella viridis.</title>
        <authorList>
            <person name="Nikoh N."/>
            <person name="Tsuchida T."/>
            <person name="Yamaguchi K."/>
            <person name="Maeda T."/>
            <person name="Shigenobu S."/>
            <person name="Fukatsu T."/>
        </authorList>
    </citation>
    <scope>NUCLEOTIDE SEQUENCE [LARGE SCALE GENOMIC DNA]</scope>
    <source>
        <strain evidence="2 3">Ap-RA04</strain>
    </source>
</reference>
<dbReference type="EMBL" id="AP018005">
    <property type="protein sequence ID" value="BBB15634.1"/>
    <property type="molecule type" value="Genomic_DNA"/>
</dbReference>
<dbReference type="AlphaFoldDB" id="A0A2Z5UW04"/>
<feature type="domain" description="Methyltransferase type 11" evidence="1">
    <location>
        <begin position="44"/>
        <end position="113"/>
    </location>
</feature>
<dbReference type="OrthoDB" id="6191410at2"/>
<gene>
    <name evidence="2" type="ORF">RVIR1_11720</name>
</gene>
<evidence type="ECO:0000259" key="1">
    <source>
        <dbReference type="Pfam" id="PF08241"/>
    </source>
</evidence>
<dbReference type="SUPFAM" id="SSF53335">
    <property type="entry name" value="S-adenosyl-L-methionine-dependent methyltransferases"/>
    <property type="match status" value="1"/>
</dbReference>
<dbReference type="InterPro" id="IPR013216">
    <property type="entry name" value="Methyltransf_11"/>
</dbReference>
<sequence length="240" mass="27366">MNYDNALKLENKRLSRLLINYPGRHLLLLSNHVLSSLAASPIPHKIRISETPASTSDDTLDCAFLQSNYADLPFASDSINLIILPHTLERDKNAKHILSEAWRVLTPNGHLILLGINPTSLWGLYKLFSYKPPPWNGYFYTIPTICQWVQHLGGQICHTESFFFRPPLTSRSGTWLFDKLFWLEQISPWLFPYLGGIYLIIAQKHIRQLSRLSLAWQFPPVLTNKALASNVRGAHCAYTA</sequence>
<dbReference type="InterPro" id="IPR029063">
    <property type="entry name" value="SAM-dependent_MTases_sf"/>
</dbReference>
<dbReference type="Proteomes" id="UP000282483">
    <property type="component" value="Chromosome"/>
</dbReference>